<dbReference type="AlphaFoldDB" id="A0A7D0TC99"/>
<organism evidence="2">
    <name type="scientific">Propsilocerus akamusi</name>
    <dbReference type="NCBI Taxonomy" id="903466"/>
    <lineage>
        <taxon>Eukaryota</taxon>
        <taxon>Metazoa</taxon>
        <taxon>Ecdysozoa</taxon>
        <taxon>Arthropoda</taxon>
        <taxon>Hexapoda</taxon>
        <taxon>Insecta</taxon>
        <taxon>Pterygota</taxon>
        <taxon>Neoptera</taxon>
        <taxon>Endopterygota</taxon>
        <taxon>Diptera</taxon>
        <taxon>Nematocera</taxon>
        <taxon>Chironomoidea</taxon>
        <taxon>Chironomidae</taxon>
        <taxon>Propsilocerus</taxon>
    </lineage>
</organism>
<proteinExistence type="evidence at transcript level"/>
<name>A0A7D0TC99_9DIPT</name>
<feature type="compositionally biased region" description="Low complexity" evidence="1">
    <location>
        <begin position="89"/>
        <end position="103"/>
    </location>
</feature>
<keyword evidence="2" id="KW-0675">Receptor</keyword>
<sequence length="155" mass="16793">MLRSDFSLKLLCASENLDRDFCERGVDLGLSDSVKRLCTGFVIIQIFIANNSSAFNASHGVSFSSTATFLTFHRNSSIATISAKRQPKPKTTNTPPTLSIPSSAASSEAAAPSSLHFPPFHHFSFNMLNFPSSCSFNTAPLIAVRYGEFRGKAIP</sequence>
<feature type="region of interest" description="Disordered" evidence="1">
    <location>
        <begin position="81"/>
        <end position="103"/>
    </location>
</feature>
<reference evidence="2" key="1">
    <citation type="submission" date="2019-07" db="EMBL/GenBank/DDBJ databases">
        <title>Identification and Expression Pattern of Chemosensory Genes from the Transcriptome of the Propsilocerus akamusi.</title>
        <authorList>
            <person name="Yan C."/>
            <person name="Pan L."/>
        </authorList>
    </citation>
    <scope>NUCLEOTIDE SEQUENCE</scope>
</reference>
<evidence type="ECO:0000313" key="2">
    <source>
        <dbReference type="EMBL" id="QGW50647.1"/>
    </source>
</evidence>
<dbReference type="EMBL" id="MN132974">
    <property type="protein sequence ID" value="QGW50647.1"/>
    <property type="molecule type" value="mRNA"/>
</dbReference>
<accession>A0A7D0TC99</accession>
<protein>
    <submittedName>
        <fullName evidence="2">Ionotropic receptor 5</fullName>
    </submittedName>
</protein>
<evidence type="ECO:0000256" key="1">
    <source>
        <dbReference type="SAM" id="MobiDB-lite"/>
    </source>
</evidence>